<evidence type="ECO:0000313" key="1">
    <source>
        <dbReference type="Proteomes" id="UP000095286"/>
    </source>
</evidence>
<name>A0AC35TGU9_9BILA</name>
<proteinExistence type="predicted"/>
<accession>A0AC35TGU9</accession>
<dbReference type="WBParaSite" id="RSKR_0000047700.1">
    <property type="protein sequence ID" value="RSKR_0000047700.1"/>
    <property type="gene ID" value="RSKR_0000047700"/>
</dbReference>
<sequence length="540" mass="60516">MNSDGFKTPTKLPRNDCVTPVMSPRRLFDNNQTVAYSPNSKLTMANGKTLTTPTKFRPDGGDRYIPNRREGDEWSVTYSACNRNILYDFEKIEDKEDKEMDDKEILEPKLKVNKVIPRNCVPSMFADNRGSENRNTCKAYLTVLRNEMLNDCIEVVNNDENTDINALNKPKYQSLFKYGKHDAAYDSHIGSTCPWTKATYDLLNSPTKNSPRRKIPKSPYKVLDAPDLADDFYLNLVDWSSTNILSVGLGATVYLWSATNSQVTKLCEMPSDESIASVQWSEDGSTLAVGICSGVVHIYDAETHVKVREFREHEGRVGVLNWNGNLLCSGSRDRNIICRDIRQSTPVVTKLSTHKQEVCGLKWSPDKVHLASGGNDNQLLIWDIRRTEPVQIHKAHIAAVKALAWSPHTHGLLVSGGGTADKTLRFVNTLTGGQAMHAIDTGSQVCNLAWSKISDQIVSTHGYSKNEIMIWKYPFHQKQPIAKLTGHQNRVLYLAMSPDGENIVTGAGGSDDTLKFFKIDNKPPHSKQVRSNLNLYRTAR</sequence>
<protein>
    <submittedName>
        <fullName evidence="2">WD_REPEATS_REGION domain-containing protein</fullName>
    </submittedName>
</protein>
<organism evidence="1 2">
    <name type="scientific">Rhabditophanes sp. KR3021</name>
    <dbReference type="NCBI Taxonomy" id="114890"/>
    <lineage>
        <taxon>Eukaryota</taxon>
        <taxon>Metazoa</taxon>
        <taxon>Ecdysozoa</taxon>
        <taxon>Nematoda</taxon>
        <taxon>Chromadorea</taxon>
        <taxon>Rhabditida</taxon>
        <taxon>Tylenchina</taxon>
        <taxon>Panagrolaimomorpha</taxon>
        <taxon>Strongyloidoidea</taxon>
        <taxon>Alloionematidae</taxon>
        <taxon>Rhabditophanes</taxon>
    </lineage>
</organism>
<reference evidence="2" key="1">
    <citation type="submission" date="2016-11" db="UniProtKB">
        <authorList>
            <consortium name="WormBaseParasite"/>
        </authorList>
    </citation>
    <scope>IDENTIFICATION</scope>
    <source>
        <strain evidence="2">KR3021</strain>
    </source>
</reference>
<evidence type="ECO:0000313" key="2">
    <source>
        <dbReference type="WBParaSite" id="RSKR_0000047700.1"/>
    </source>
</evidence>
<dbReference type="Proteomes" id="UP000095286">
    <property type="component" value="Unplaced"/>
</dbReference>